<dbReference type="AlphaFoldDB" id="A0A1H9CCT9"/>
<accession>A0A1H9CCT9</accession>
<evidence type="ECO:0000313" key="2">
    <source>
        <dbReference type="Proteomes" id="UP000182360"/>
    </source>
</evidence>
<dbReference type="PROSITE" id="PS51257">
    <property type="entry name" value="PROKAR_LIPOPROTEIN"/>
    <property type="match status" value="1"/>
</dbReference>
<dbReference type="RefSeq" id="WP_074641114.1">
    <property type="nucleotide sequence ID" value="NZ_FOFU01000002.1"/>
</dbReference>
<dbReference type="EMBL" id="FOFU01000002">
    <property type="protein sequence ID" value="SEP98498.1"/>
    <property type="molecule type" value="Genomic_DNA"/>
</dbReference>
<reference evidence="1 2" key="1">
    <citation type="submission" date="2016-10" db="EMBL/GenBank/DDBJ databases">
        <authorList>
            <person name="de Groot N.N."/>
        </authorList>
    </citation>
    <scope>NUCLEOTIDE SEQUENCE [LARGE SCALE GENOMIC DNA]</scope>
    <source>
        <strain evidence="1 2">B25</strain>
    </source>
</reference>
<sequence>MFSKKLKIQISSLGFIFVFFFSACTNIQNQEINYNIITPKSEWIYYSDSLITLSTNLNSDEILWYSDKAGFLGNGNGFTVKLKPGVHNIKAVFRDNQKSVLIYVEERSISHGQTFRYLVNSNQQALSIPNGVYKPGLVALDGSVSKFSINEKSIERELKRDFHIDCNAKGKKILSNSSRTANKNVYSLNDEKKFYVINTKYQSLEPHEILAKVIHVSESYVVWYPKNPEEYSDIRVNENSLDLCINEIENRIIPRLKTLWGELPDIDNDGKISLLFTPTINEEETAIGFFNSEDFYARDIESPFSNEMDVLYIAVPEAEKFSYSVNCISATIAHELTHAINYNIKTYSRVLKKITNPPVEETFLDEAMSHLSESLCGYGISGGNISNLSYYLNNLEKYSVCKADFMGNEDTNGRRAAATMFLSWLFWKKGGITWNSEDPLEIIDRGGIDFLQRLVASEGTGWEHIGNIFGLKTDILYVNMVEELNDKRSDIESMLLDPYSGEPVQLFPDNREYCFIETGKKWNLKLPELKKDTDVSLIPYSFVIFEKCNNQNELIITNTDIKGQVIGLICME</sequence>
<gene>
    <name evidence="1" type="ORF">SAMN04487977_102115</name>
</gene>
<dbReference type="OrthoDB" id="338571at2"/>
<keyword evidence="2" id="KW-1185">Reference proteome</keyword>
<proteinExistence type="predicted"/>
<name>A0A1H9CCT9_9SPIR</name>
<evidence type="ECO:0000313" key="1">
    <source>
        <dbReference type="EMBL" id="SEP98498.1"/>
    </source>
</evidence>
<protein>
    <recommendedName>
        <fullName evidence="3">Peptidase M30</fullName>
    </recommendedName>
</protein>
<evidence type="ECO:0008006" key="3">
    <source>
        <dbReference type="Google" id="ProtNLM"/>
    </source>
</evidence>
<organism evidence="1 2">
    <name type="scientific">Treponema bryantii</name>
    <dbReference type="NCBI Taxonomy" id="163"/>
    <lineage>
        <taxon>Bacteria</taxon>
        <taxon>Pseudomonadati</taxon>
        <taxon>Spirochaetota</taxon>
        <taxon>Spirochaetia</taxon>
        <taxon>Spirochaetales</taxon>
        <taxon>Treponemataceae</taxon>
        <taxon>Treponema</taxon>
    </lineage>
</organism>
<dbReference type="Proteomes" id="UP000182360">
    <property type="component" value="Unassembled WGS sequence"/>
</dbReference>